<reference evidence="2" key="1">
    <citation type="submission" date="2023-07" db="EMBL/GenBank/DDBJ databases">
        <title>Functional and genomic diversity of the sorghum phyllosphere microbiome.</title>
        <authorList>
            <person name="Shade A."/>
        </authorList>
    </citation>
    <scope>NUCLEOTIDE SEQUENCE</scope>
    <source>
        <strain evidence="2">SORGH_AS_0457</strain>
    </source>
</reference>
<accession>A0AAP5EDZ1</accession>
<feature type="domain" description="NACHT" evidence="1">
    <location>
        <begin position="92"/>
        <end position="208"/>
    </location>
</feature>
<dbReference type="InterPro" id="IPR027417">
    <property type="entry name" value="P-loop_NTPase"/>
</dbReference>
<dbReference type="Gene3D" id="3.40.50.300">
    <property type="entry name" value="P-loop containing nucleotide triphosphate hydrolases"/>
    <property type="match status" value="1"/>
</dbReference>
<comment type="caution">
    <text evidence="2">The sequence shown here is derived from an EMBL/GenBank/DDBJ whole genome shotgun (WGS) entry which is preliminary data.</text>
</comment>
<gene>
    <name evidence="2" type="ORF">QE424_001447</name>
</gene>
<dbReference type="PANTHER" id="PTHR46844:SF1">
    <property type="entry name" value="SLR5058 PROTEIN"/>
    <property type="match status" value="1"/>
</dbReference>
<dbReference type="AlphaFoldDB" id="A0AAP5EDZ1"/>
<proteinExistence type="predicted"/>
<protein>
    <recommendedName>
        <fullName evidence="1">NACHT domain-containing protein</fullName>
    </recommendedName>
</protein>
<evidence type="ECO:0000313" key="2">
    <source>
        <dbReference type="EMBL" id="MDQ1108288.1"/>
    </source>
</evidence>
<dbReference type="EMBL" id="JAUTAS010000001">
    <property type="protein sequence ID" value="MDQ1108288.1"/>
    <property type="molecule type" value="Genomic_DNA"/>
</dbReference>
<name>A0AAP5EDZ1_9GAMM</name>
<dbReference type="InterPro" id="IPR007111">
    <property type="entry name" value="NACHT_NTPase"/>
</dbReference>
<dbReference type="PANTHER" id="PTHR46844">
    <property type="entry name" value="SLR5058 PROTEIN"/>
    <property type="match status" value="1"/>
</dbReference>
<dbReference type="PROSITE" id="PS50837">
    <property type="entry name" value="NACHT"/>
    <property type="match status" value="1"/>
</dbReference>
<organism evidence="2 3">
    <name type="scientific">Stenotrophomonas rhizophila</name>
    <dbReference type="NCBI Taxonomy" id="216778"/>
    <lineage>
        <taxon>Bacteria</taxon>
        <taxon>Pseudomonadati</taxon>
        <taxon>Pseudomonadota</taxon>
        <taxon>Gammaproteobacteria</taxon>
        <taxon>Lysobacterales</taxon>
        <taxon>Lysobacteraceae</taxon>
        <taxon>Stenotrophomonas</taxon>
    </lineage>
</organism>
<evidence type="ECO:0000259" key="1">
    <source>
        <dbReference type="PROSITE" id="PS50837"/>
    </source>
</evidence>
<dbReference type="Proteomes" id="UP001226084">
    <property type="component" value="Unassembled WGS sequence"/>
</dbReference>
<dbReference type="Pfam" id="PF05729">
    <property type="entry name" value="NACHT"/>
    <property type="match status" value="1"/>
</dbReference>
<dbReference type="RefSeq" id="WP_307106759.1">
    <property type="nucleotide sequence ID" value="NZ_JAUTAS010000001.1"/>
</dbReference>
<sequence>MPDFSLAISLLKKPIEDVYLKTTDEIKSKVSELRAQSKVKKLHTKLWQIQRVKTIWNTDRPLSLNSIYYPVNARATDNRVKRITSVDDFGSDNVIIYGTAGQGKSILMKYLVGKEIKSGKRIPVLFELRNATSPNLAQDLSNAFEELIGVSSTGRVFNAFARDGKLSLLLDGFDEISEEHVSRLMRDIHALSFKYPSCKILITSRPNSDCKNLVSFSSVSICPLQPSDLHGFFKKITHDSALSDNIVSAIQSSPHKIKELITTPLLATLLAISYRAAHKIPAEFSDFYEELFQVLLIRHDGSKMGWRRDRKSGLADKPIQQLFEAFSFQARRKRTLSMEPELAHQFTAEGASRLGFTTKPEHFIHDIKSITCLLIEEGKKLHFVHASVAQFFSSKYVKSLSEQQSSKFYEQLLEKWSSWTEEISFLSQIDSHRAKKYFLIPDKKNMLKNMKGGEYWIETYLSNMWVSKTATDRYVAGSGHSNLFYCNATLDSQIFRIMFKEVSPGEKPWTSCFNAKVPTERKTYLEIANACGGDKLSKIADAMNNHINLIEIRLRSLTNDVRRSEDVSDFIEI</sequence>
<dbReference type="SUPFAM" id="SSF52540">
    <property type="entry name" value="P-loop containing nucleoside triphosphate hydrolases"/>
    <property type="match status" value="1"/>
</dbReference>
<evidence type="ECO:0000313" key="3">
    <source>
        <dbReference type="Proteomes" id="UP001226084"/>
    </source>
</evidence>